<dbReference type="SMART" id="SM00360">
    <property type="entry name" value="RRM"/>
    <property type="match status" value="1"/>
</dbReference>
<dbReference type="Proteomes" id="UP001295469">
    <property type="component" value="Chromosome C07"/>
</dbReference>
<dbReference type="SMR" id="A0A816N6P6"/>
<proteinExistence type="predicted"/>
<evidence type="ECO:0000259" key="5">
    <source>
        <dbReference type="PROSITE" id="PS50102"/>
    </source>
</evidence>
<evidence type="ECO:0000256" key="2">
    <source>
        <dbReference type="ARBA" id="ARBA00023242"/>
    </source>
</evidence>
<keyword evidence="3" id="KW-0694">RNA-binding</keyword>
<reference evidence="6" key="1">
    <citation type="submission" date="2021-01" db="EMBL/GenBank/DDBJ databases">
        <authorList>
            <consortium name="Genoscope - CEA"/>
            <person name="William W."/>
        </authorList>
    </citation>
    <scope>NUCLEOTIDE SEQUENCE</scope>
</reference>
<organism evidence="6">
    <name type="scientific">Brassica napus</name>
    <name type="common">Rape</name>
    <dbReference type="NCBI Taxonomy" id="3708"/>
    <lineage>
        <taxon>Eukaryota</taxon>
        <taxon>Viridiplantae</taxon>
        <taxon>Streptophyta</taxon>
        <taxon>Embryophyta</taxon>
        <taxon>Tracheophyta</taxon>
        <taxon>Spermatophyta</taxon>
        <taxon>Magnoliopsida</taxon>
        <taxon>eudicotyledons</taxon>
        <taxon>Gunneridae</taxon>
        <taxon>Pentapetalae</taxon>
        <taxon>rosids</taxon>
        <taxon>malvids</taxon>
        <taxon>Brassicales</taxon>
        <taxon>Brassicaceae</taxon>
        <taxon>Brassiceae</taxon>
        <taxon>Brassica</taxon>
    </lineage>
</organism>
<evidence type="ECO:0000256" key="1">
    <source>
        <dbReference type="ARBA" id="ARBA00004123"/>
    </source>
</evidence>
<dbReference type="CDD" id="cd00590">
    <property type="entry name" value="RRM_SF"/>
    <property type="match status" value="1"/>
</dbReference>
<dbReference type="PANTHER" id="PTHR13952:SF19">
    <property type="entry name" value="GLYCINE-RICH RNA-BINDING PROTEIN 4, MITOCHONDRIAL ISOFORM X1"/>
    <property type="match status" value="1"/>
</dbReference>
<accession>A0A816N6P6</accession>
<dbReference type="Gene3D" id="3.30.70.330">
    <property type="match status" value="1"/>
</dbReference>
<keyword evidence="2" id="KW-0539">Nucleus</keyword>
<dbReference type="PANTHER" id="PTHR13952">
    <property type="entry name" value="U1 SMALL NUCLEAR RIBONUCLEOPROTEIN 70 KD"/>
    <property type="match status" value="1"/>
</dbReference>
<dbReference type="InterPro" id="IPR035979">
    <property type="entry name" value="RBD_domain_sf"/>
</dbReference>
<comment type="subcellular location">
    <subcellularLocation>
        <location evidence="1">Nucleus</location>
    </subcellularLocation>
</comment>
<dbReference type="Pfam" id="PF00076">
    <property type="entry name" value="RRM_1"/>
    <property type="match status" value="1"/>
</dbReference>
<dbReference type="PROSITE" id="PS50102">
    <property type="entry name" value="RRM"/>
    <property type="match status" value="1"/>
</dbReference>
<evidence type="ECO:0000313" key="6">
    <source>
        <dbReference type="EMBL" id="CAF2025729.1"/>
    </source>
</evidence>
<dbReference type="AlphaFoldDB" id="A0A816N6P6"/>
<evidence type="ECO:0000256" key="4">
    <source>
        <dbReference type="SAM" id="MobiDB-lite"/>
    </source>
</evidence>
<feature type="region of interest" description="Disordered" evidence="4">
    <location>
        <begin position="150"/>
        <end position="179"/>
    </location>
</feature>
<name>A0A816N6P6_BRANA</name>
<evidence type="ECO:0000256" key="3">
    <source>
        <dbReference type="PROSITE-ProRule" id="PRU00176"/>
    </source>
</evidence>
<dbReference type="InterPro" id="IPR000504">
    <property type="entry name" value="RRM_dom"/>
</dbReference>
<dbReference type="GO" id="GO:0005634">
    <property type="term" value="C:nucleus"/>
    <property type="evidence" value="ECO:0007669"/>
    <property type="project" value="UniProtKB-SubCell"/>
</dbReference>
<dbReference type="InterPro" id="IPR012677">
    <property type="entry name" value="Nucleotide-bd_a/b_plait_sf"/>
</dbReference>
<dbReference type="InterPro" id="IPR051183">
    <property type="entry name" value="U1_U11-U12_snRNP_70-35kDa"/>
</dbReference>
<feature type="domain" description="RRM" evidence="5">
    <location>
        <begin position="66"/>
        <end position="145"/>
    </location>
</feature>
<dbReference type="GO" id="GO:0003723">
    <property type="term" value="F:RNA binding"/>
    <property type="evidence" value="ECO:0007669"/>
    <property type="project" value="UniProtKB-UniRule"/>
</dbReference>
<dbReference type="EMBL" id="HG994371">
    <property type="protein sequence ID" value="CAF2025729.1"/>
    <property type="molecule type" value="Genomic_DNA"/>
</dbReference>
<dbReference type="SUPFAM" id="SSF54928">
    <property type="entry name" value="RNA-binding domain, RBD"/>
    <property type="match status" value="1"/>
</dbReference>
<protein>
    <submittedName>
        <fullName evidence="6">(rape) hypothetical protein</fullName>
    </submittedName>
</protein>
<sequence>MWSATLAFPSLVASSTSLSCYRNRRLLKIQASLSNYPLASKIMVRSKFRPFTINSLPLRLAAYRVRIVAVTHICRFRQVKIFYKRSFQLFGEIAEVKLVKDESMKRSKGFAFIQFTSQDDAFLAIETMDRRMYNGRMIYIDIAKPGKLDFQQQPRTSGPPEKLQVPEEPANNEVADCWY</sequence>
<gene>
    <name evidence="6" type="ORF">DARMORV10_C07P50690.1</name>
</gene>